<dbReference type="Pfam" id="PF01965">
    <property type="entry name" value="DJ-1_PfpI"/>
    <property type="match status" value="1"/>
</dbReference>
<dbReference type="SMART" id="SM00342">
    <property type="entry name" value="HTH_ARAC"/>
    <property type="match status" value="1"/>
</dbReference>
<gene>
    <name evidence="4" type="primary">chbR_1</name>
    <name evidence="4" type="ORF">NCTC10741_02675</name>
</gene>
<keyword evidence="2" id="KW-0804">Transcription</keyword>
<evidence type="ECO:0000313" key="5">
    <source>
        <dbReference type="Proteomes" id="UP000271626"/>
    </source>
</evidence>
<dbReference type="InterPro" id="IPR018060">
    <property type="entry name" value="HTH_AraC"/>
</dbReference>
<dbReference type="Gene3D" id="1.10.10.60">
    <property type="entry name" value="Homeodomain-like"/>
    <property type="match status" value="1"/>
</dbReference>
<dbReference type="GO" id="GO:0003700">
    <property type="term" value="F:DNA-binding transcription factor activity"/>
    <property type="evidence" value="ECO:0007669"/>
    <property type="project" value="InterPro"/>
</dbReference>
<dbReference type="Proteomes" id="UP000271626">
    <property type="component" value="Chromosome"/>
</dbReference>
<dbReference type="SUPFAM" id="SSF52317">
    <property type="entry name" value="Class I glutamine amidotransferase-like"/>
    <property type="match status" value="1"/>
</dbReference>
<dbReference type="PANTHER" id="PTHR43130:SF3">
    <property type="entry name" value="HTH-TYPE TRANSCRIPTIONAL REGULATOR RV1931C"/>
    <property type="match status" value="1"/>
</dbReference>
<dbReference type="InterPro" id="IPR009057">
    <property type="entry name" value="Homeodomain-like_sf"/>
</dbReference>
<name>A0A3P8LFA1_TSUPA</name>
<evidence type="ECO:0000313" key="4">
    <source>
        <dbReference type="EMBL" id="VDR39532.1"/>
    </source>
</evidence>
<dbReference type="OrthoDB" id="3992151at2"/>
<proteinExistence type="predicted"/>
<accession>A0A3P8LFA1</accession>
<feature type="domain" description="HTH araC/xylS-type" evidence="3">
    <location>
        <begin position="218"/>
        <end position="316"/>
    </location>
</feature>
<protein>
    <submittedName>
        <fullName evidence="4">Chb operon repressor</fullName>
    </submittedName>
</protein>
<dbReference type="AlphaFoldDB" id="A0A3P8LFA1"/>
<dbReference type="EMBL" id="LR131273">
    <property type="protein sequence ID" value="VDR39532.1"/>
    <property type="molecule type" value="Genomic_DNA"/>
</dbReference>
<sequence>MAPTEARVHRDVVVPVRDGVTLIDVAGPVQALSDAGGYRVRIASHDGGPVTTDARVPLVADCAWAELADDPVDTLLVPGYPPGGLAGVDAEFLAVVGRIAAGARRVVSVCTGAYVLAAAGLLDGRRATSHWQALPQLAARFPAVAWEPDAIYVRDGPVITSAGATAGIDLALALIGEDQGEERARAVARYLVVFLQRPGGQQQYGAPEPGGSLHPLVRAATERMAHDPAADHHPAALAAALSVSERHLARLFRRELGRSPGRHLEHVRVRAAQRLLERPETTVPEVAAAAGFGTPEAMRRAFHRVLGISPSAYRHRFRL</sequence>
<dbReference type="SUPFAM" id="SSF46689">
    <property type="entry name" value="Homeodomain-like"/>
    <property type="match status" value="2"/>
</dbReference>
<organism evidence="4 5">
    <name type="scientific">Tsukamurella paurometabola</name>
    <name type="common">Corynebacterium paurometabolum</name>
    <dbReference type="NCBI Taxonomy" id="2061"/>
    <lineage>
        <taxon>Bacteria</taxon>
        <taxon>Bacillati</taxon>
        <taxon>Actinomycetota</taxon>
        <taxon>Actinomycetes</taxon>
        <taxon>Mycobacteriales</taxon>
        <taxon>Tsukamurellaceae</taxon>
        <taxon>Tsukamurella</taxon>
    </lineage>
</organism>
<dbReference type="Gene3D" id="3.40.50.880">
    <property type="match status" value="1"/>
</dbReference>
<dbReference type="PANTHER" id="PTHR43130">
    <property type="entry name" value="ARAC-FAMILY TRANSCRIPTIONAL REGULATOR"/>
    <property type="match status" value="1"/>
</dbReference>
<evidence type="ECO:0000256" key="2">
    <source>
        <dbReference type="ARBA" id="ARBA00023163"/>
    </source>
</evidence>
<dbReference type="RefSeq" id="WP_126196612.1">
    <property type="nucleotide sequence ID" value="NZ_CP085954.1"/>
</dbReference>
<keyword evidence="1" id="KW-0805">Transcription regulation</keyword>
<dbReference type="InterPro" id="IPR052158">
    <property type="entry name" value="INH-QAR"/>
</dbReference>
<evidence type="ECO:0000256" key="1">
    <source>
        <dbReference type="ARBA" id="ARBA00023015"/>
    </source>
</evidence>
<dbReference type="GO" id="GO:0043565">
    <property type="term" value="F:sequence-specific DNA binding"/>
    <property type="evidence" value="ECO:0007669"/>
    <property type="project" value="InterPro"/>
</dbReference>
<evidence type="ECO:0000259" key="3">
    <source>
        <dbReference type="PROSITE" id="PS01124"/>
    </source>
</evidence>
<dbReference type="InterPro" id="IPR029062">
    <property type="entry name" value="Class_I_gatase-like"/>
</dbReference>
<dbReference type="InterPro" id="IPR002818">
    <property type="entry name" value="DJ-1/PfpI"/>
</dbReference>
<dbReference type="Pfam" id="PF12833">
    <property type="entry name" value="HTH_18"/>
    <property type="match status" value="1"/>
</dbReference>
<dbReference type="CDD" id="cd03137">
    <property type="entry name" value="GATase1_AraC_1"/>
    <property type="match status" value="1"/>
</dbReference>
<dbReference type="PROSITE" id="PS01124">
    <property type="entry name" value="HTH_ARAC_FAMILY_2"/>
    <property type="match status" value="1"/>
</dbReference>
<reference evidence="4 5" key="1">
    <citation type="submission" date="2018-12" db="EMBL/GenBank/DDBJ databases">
        <authorList>
            <consortium name="Pathogen Informatics"/>
        </authorList>
    </citation>
    <scope>NUCLEOTIDE SEQUENCE [LARGE SCALE GENOMIC DNA]</scope>
    <source>
        <strain evidence="4 5">NCTC10741</strain>
    </source>
</reference>